<dbReference type="Proteomes" id="UP001396334">
    <property type="component" value="Unassembled WGS sequence"/>
</dbReference>
<gene>
    <name evidence="1" type="ORF">V6N11_033389</name>
</gene>
<dbReference type="EMBL" id="JBBPBN010000049">
    <property type="protein sequence ID" value="KAK8993288.1"/>
    <property type="molecule type" value="Genomic_DNA"/>
</dbReference>
<name>A0ABR2PY20_9ROSI</name>
<comment type="caution">
    <text evidence="1">The sequence shown here is derived from an EMBL/GenBank/DDBJ whole genome shotgun (WGS) entry which is preliminary data.</text>
</comment>
<evidence type="ECO:0000313" key="1">
    <source>
        <dbReference type="EMBL" id="KAK8993288.1"/>
    </source>
</evidence>
<reference evidence="1 2" key="1">
    <citation type="journal article" date="2024" name="G3 (Bethesda)">
        <title>Genome assembly of Hibiscus sabdariffa L. provides insights into metabolisms of medicinal natural products.</title>
        <authorList>
            <person name="Kim T."/>
        </authorList>
    </citation>
    <scope>NUCLEOTIDE SEQUENCE [LARGE SCALE GENOMIC DNA]</scope>
    <source>
        <strain evidence="1">TK-2024</strain>
        <tissue evidence="1">Old leaves</tissue>
    </source>
</reference>
<accession>A0ABR2PY20</accession>
<keyword evidence="2" id="KW-1185">Reference proteome</keyword>
<protein>
    <recommendedName>
        <fullName evidence="3">Reverse transcriptase zinc-binding domain-containing protein</fullName>
    </recommendedName>
</protein>
<evidence type="ECO:0000313" key="2">
    <source>
        <dbReference type="Proteomes" id="UP001396334"/>
    </source>
</evidence>
<proteinExistence type="predicted"/>
<organism evidence="1 2">
    <name type="scientific">Hibiscus sabdariffa</name>
    <name type="common">roselle</name>
    <dbReference type="NCBI Taxonomy" id="183260"/>
    <lineage>
        <taxon>Eukaryota</taxon>
        <taxon>Viridiplantae</taxon>
        <taxon>Streptophyta</taxon>
        <taxon>Embryophyta</taxon>
        <taxon>Tracheophyta</taxon>
        <taxon>Spermatophyta</taxon>
        <taxon>Magnoliopsida</taxon>
        <taxon>eudicotyledons</taxon>
        <taxon>Gunneridae</taxon>
        <taxon>Pentapetalae</taxon>
        <taxon>rosids</taxon>
        <taxon>malvids</taxon>
        <taxon>Malvales</taxon>
        <taxon>Malvaceae</taxon>
        <taxon>Malvoideae</taxon>
        <taxon>Hibiscus</taxon>
    </lineage>
</organism>
<evidence type="ECO:0008006" key="3">
    <source>
        <dbReference type="Google" id="ProtNLM"/>
    </source>
</evidence>
<sequence>MKDSSGKWESIVQPPCLVHIGVGTRVLFFLSDILIILPNLAITCGDFMIPSYTGWDVARVRDVITPNNAEQILNCPIANRCSDLLVWSNYSSGTYSIRLGYAWLMKPEEYIIPPPKLWNVFAKLKTLPKIQIYIWRIAHEALPVSTRIGKPKSKAKYTWKSLLREPLI</sequence>